<keyword evidence="1" id="KW-0732">Signal</keyword>
<evidence type="ECO:0000313" key="3">
    <source>
        <dbReference type="Proteomes" id="UP001157440"/>
    </source>
</evidence>
<keyword evidence="3" id="KW-1185">Reference proteome</keyword>
<dbReference type="RefSeq" id="WP_238199681.1">
    <property type="nucleotide sequence ID" value="NZ_BPQZ01000044.1"/>
</dbReference>
<dbReference type="Proteomes" id="UP001157440">
    <property type="component" value="Unassembled WGS sequence"/>
</dbReference>
<dbReference type="AlphaFoldDB" id="A0AA37TBF4"/>
<dbReference type="EMBL" id="BSPL01000013">
    <property type="protein sequence ID" value="GLS70070.1"/>
    <property type="molecule type" value="Genomic_DNA"/>
</dbReference>
<accession>A0AA37TBF4</accession>
<name>A0AA37TBF4_9HYPH</name>
<sequence>MKSVASQIYAAGVFSASVVCAGSVLAEPLPLSRGNYVQADLACGGAPLAALRTYDGQGLGGPHDSKCVSKIIDAHGKTYKIATSCAAAGDGSPVVPTTTSETVFVQSRASFKIVDASAGDRGGVSFKLCAGNK</sequence>
<evidence type="ECO:0000313" key="2">
    <source>
        <dbReference type="EMBL" id="GLS70070.1"/>
    </source>
</evidence>
<evidence type="ECO:0000256" key="1">
    <source>
        <dbReference type="SAM" id="SignalP"/>
    </source>
</evidence>
<protein>
    <recommendedName>
        <fullName evidence="4">Secreted protein</fullName>
    </recommendedName>
</protein>
<feature type="chain" id="PRO_5041273149" description="Secreted protein" evidence="1">
    <location>
        <begin position="27"/>
        <end position="133"/>
    </location>
</feature>
<reference evidence="3" key="1">
    <citation type="journal article" date="2019" name="Int. J. Syst. Evol. Microbiol.">
        <title>The Global Catalogue of Microorganisms (GCM) 10K type strain sequencing project: providing services to taxonomists for standard genome sequencing and annotation.</title>
        <authorList>
            <consortium name="The Broad Institute Genomics Platform"/>
            <consortium name="The Broad Institute Genome Sequencing Center for Infectious Disease"/>
            <person name="Wu L."/>
            <person name="Ma J."/>
        </authorList>
    </citation>
    <scope>NUCLEOTIDE SEQUENCE [LARGE SCALE GENOMIC DNA]</scope>
    <source>
        <strain evidence="3">NBRC 103632</strain>
    </source>
</reference>
<organism evidence="2 3">
    <name type="scientific">Methylobacterium tardum</name>
    <dbReference type="NCBI Taxonomy" id="374432"/>
    <lineage>
        <taxon>Bacteria</taxon>
        <taxon>Pseudomonadati</taxon>
        <taxon>Pseudomonadota</taxon>
        <taxon>Alphaproteobacteria</taxon>
        <taxon>Hyphomicrobiales</taxon>
        <taxon>Methylobacteriaceae</taxon>
        <taxon>Methylobacterium</taxon>
    </lineage>
</organism>
<proteinExistence type="predicted"/>
<evidence type="ECO:0008006" key="4">
    <source>
        <dbReference type="Google" id="ProtNLM"/>
    </source>
</evidence>
<feature type="signal peptide" evidence="1">
    <location>
        <begin position="1"/>
        <end position="26"/>
    </location>
</feature>
<comment type="caution">
    <text evidence="2">The sequence shown here is derived from an EMBL/GenBank/DDBJ whole genome shotgun (WGS) entry which is preliminary data.</text>
</comment>
<gene>
    <name evidence="2" type="ORF">GCM10007890_20830</name>
</gene>